<dbReference type="AlphaFoldDB" id="Q30W60"/>
<sequence>MRCGARIRPCSPVSARVRHILIVQGVWGRPLRMIPGCLYMVEKEADAVLRVLRLQKEKPALRKQCGL</sequence>
<proteinExistence type="predicted"/>
<reference evidence="1 2" key="1">
    <citation type="journal article" date="2011" name="J. Bacteriol.">
        <title>Complete genome sequence and updated annotation of Desulfovibrio alaskensis G20.</title>
        <authorList>
            <person name="Hauser L.J."/>
            <person name="Land M.L."/>
            <person name="Brown S.D."/>
            <person name="Larimer F."/>
            <person name="Keller K.L."/>
            <person name="Rapp-Giles B.J."/>
            <person name="Price M.N."/>
            <person name="Lin M."/>
            <person name="Bruce D.C."/>
            <person name="Detter J.C."/>
            <person name="Tapia R."/>
            <person name="Han C.S."/>
            <person name="Goodwin L.A."/>
            <person name="Cheng J.F."/>
            <person name="Pitluck S."/>
            <person name="Copeland A."/>
            <person name="Lucas S."/>
            <person name="Nolan M."/>
            <person name="Lapidus A.L."/>
            <person name="Palumbo A.V."/>
            <person name="Wall J.D."/>
        </authorList>
    </citation>
    <scope>NUCLEOTIDE SEQUENCE [LARGE SCALE GENOMIC DNA]</scope>
    <source>
        <strain evidence="2">ATCC BAA 1058 / DSM 17464 / G20</strain>
    </source>
</reference>
<accession>Q30W60</accession>
<dbReference type="EMBL" id="CP000112">
    <property type="protein sequence ID" value="ABB40086.1"/>
    <property type="molecule type" value="Genomic_DNA"/>
</dbReference>
<evidence type="ECO:0000313" key="2">
    <source>
        <dbReference type="Proteomes" id="UP000002710"/>
    </source>
</evidence>
<organism evidence="1 2">
    <name type="scientific">Oleidesulfovibrio alaskensis (strain ATCC BAA-1058 / DSM 17464 / G20)</name>
    <name type="common">Desulfovibrio alaskensis</name>
    <dbReference type="NCBI Taxonomy" id="207559"/>
    <lineage>
        <taxon>Bacteria</taxon>
        <taxon>Pseudomonadati</taxon>
        <taxon>Thermodesulfobacteriota</taxon>
        <taxon>Desulfovibrionia</taxon>
        <taxon>Desulfovibrionales</taxon>
        <taxon>Desulfovibrionaceae</taxon>
        <taxon>Oleidesulfovibrio</taxon>
    </lineage>
</organism>
<keyword evidence="2" id="KW-1185">Reference proteome</keyword>
<protein>
    <submittedName>
        <fullName evidence="1">Uncharacterized protein</fullName>
    </submittedName>
</protein>
<gene>
    <name evidence="1" type="ordered locus">Dde_3292</name>
</gene>
<dbReference type="Proteomes" id="UP000002710">
    <property type="component" value="Chromosome"/>
</dbReference>
<dbReference type="KEGG" id="dde:Dde_3292"/>
<evidence type="ECO:0000313" key="1">
    <source>
        <dbReference type="EMBL" id="ABB40086.1"/>
    </source>
</evidence>
<dbReference type="HOGENOM" id="CLU_2805383_0_0_7"/>
<name>Q30W60_OLEA2</name>